<dbReference type="InterPro" id="IPR014914">
    <property type="entry name" value="RES_dom"/>
</dbReference>
<name>K6WF99_9ACTN</name>
<dbReference type="Proteomes" id="UP000008363">
    <property type="component" value="Unassembled WGS sequence"/>
</dbReference>
<dbReference type="RefSeq" id="WP_006333921.1">
    <property type="nucleotide sequence ID" value="NZ_BAHC01000118.1"/>
</dbReference>
<proteinExistence type="predicted"/>
<reference evidence="2 3" key="1">
    <citation type="submission" date="2012-08" db="EMBL/GenBank/DDBJ databases">
        <title>Whole genome shotgun sequence of Gordonia rhizosphera NBRC 16068.</title>
        <authorList>
            <person name="Takarada H."/>
            <person name="Isaki S."/>
            <person name="Hosoyama A."/>
            <person name="Tsuchikane K."/>
            <person name="Katsumata H."/>
            <person name="Baba S."/>
            <person name="Ohji S."/>
            <person name="Yamazaki S."/>
            <person name="Fujita N."/>
        </authorList>
    </citation>
    <scope>NUCLEOTIDE SEQUENCE [LARGE SCALE GENOMIC DNA]</scope>
    <source>
        <strain evidence="2 3">NBRC 16068</strain>
    </source>
</reference>
<dbReference type="eggNOG" id="ENOG5031AV8">
    <property type="taxonomic scope" value="Bacteria"/>
</dbReference>
<accession>K6WF99</accession>
<dbReference type="STRING" id="1108045.GORHZ_118_00430"/>
<organism evidence="2 3">
    <name type="scientific">Gordonia rhizosphera NBRC 16068</name>
    <dbReference type="NCBI Taxonomy" id="1108045"/>
    <lineage>
        <taxon>Bacteria</taxon>
        <taxon>Bacillati</taxon>
        <taxon>Actinomycetota</taxon>
        <taxon>Actinomycetes</taxon>
        <taxon>Mycobacteriales</taxon>
        <taxon>Gordoniaceae</taxon>
        <taxon>Gordonia</taxon>
    </lineage>
</organism>
<dbReference type="OrthoDB" id="3256236at2"/>
<dbReference type="Pfam" id="PF08808">
    <property type="entry name" value="RES"/>
    <property type="match status" value="1"/>
</dbReference>
<evidence type="ECO:0000313" key="3">
    <source>
        <dbReference type="Proteomes" id="UP000008363"/>
    </source>
</evidence>
<dbReference type="EMBL" id="BAHC01000118">
    <property type="protein sequence ID" value="GAB90827.1"/>
    <property type="molecule type" value="Genomic_DNA"/>
</dbReference>
<evidence type="ECO:0000259" key="1">
    <source>
        <dbReference type="Pfam" id="PF08808"/>
    </source>
</evidence>
<protein>
    <recommendedName>
        <fullName evidence="1">RES domain-containing protein</fullName>
    </recommendedName>
</protein>
<sequence length="232" mass="25653">MVAALPTPVRPLTGGRAWTWRWREPAPSHPWYWCRIYHRSEHALDGAAHRSFGPLHRLDHHIPAPSGIAQNCPDNRSVLYVAGNLTTAFGEVFGDLRDAAVCPNYRVALVKPTSPIRVLDLRGEGAAMRIGALPSLATGDYPRPRTQEWARAIYEDQPVARRRVRGVYYHAAHSNGRALALWNTDVDVEVVRATVGQVQDFALAATSMWPRVVGAAVSLGMRTGLTPHCPRC</sequence>
<dbReference type="AlphaFoldDB" id="K6WF99"/>
<comment type="caution">
    <text evidence="2">The sequence shown here is derived from an EMBL/GenBank/DDBJ whole genome shotgun (WGS) entry which is preliminary data.</text>
</comment>
<gene>
    <name evidence="2" type="ORF">GORHZ_118_00430</name>
</gene>
<feature type="domain" description="RES" evidence="1">
    <location>
        <begin position="73"/>
        <end position="187"/>
    </location>
</feature>
<keyword evidence="3" id="KW-1185">Reference proteome</keyword>
<evidence type="ECO:0000313" key="2">
    <source>
        <dbReference type="EMBL" id="GAB90827.1"/>
    </source>
</evidence>